<evidence type="ECO:0000313" key="13">
    <source>
        <dbReference type="Proteomes" id="UP000887568"/>
    </source>
</evidence>
<dbReference type="SUPFAM" id="SSF54695">
    <property type="entry name" value="POZ domain"/>
    <property type="match status" value="1"/>
</dbReference>
<keyword evidence="5" id="KW-0880">Kelch repeat</keyword>
<dbReference type="Pfam" id="PF00651">
    <property type="entry name" value="BTB"/>
    <property type="match status" value="1"/>
</dbReference>
<dbReference type="SMART" id="SM00875">
    <property type="entry name" value="BACK"/>
    <property type="match status" value="1"/>
</dbReference>
<dbReference type="Gene3D" id="3.30.710.10">
    <property type="entry name" value="Potassium Channel Kv1.1, Chain A"/>
    <property type="match status" value="1"/>
</dbReference>
<proteinExistence type="inferred from homology"/>
<organism evidence="12 13">
    <name type="scientific">Patiria miniata</name>
    <name type="common">Bat star</name>
    <name type="synonym">Asterina miniata</name>
    <dbReference type="NCBI Taxonomy" id="46514"/>
    <lineage>
        <taxon>Eukaryota</taxon>
        <taxon>Metazoa</taxon>
        <taxon>Echinodermata</taxon>
        <taxon>Eleutherozoa</taxon>
        <taxon>Asterozoa</taxon>
        <taxon>Asteroidea</taxon>
        <taxon>Valvatacea</taxon>
        <taxon>Valvatida</taxon>
        <taxon>Asterinidae</taxon>
        <taxon>Patiria</taxon>
    </lineage>
</organism>
<keyword evidence="9" id="KW-0539">Nucleus</keyword>
<dbReference type="PANTHER" id="PTHR45632:SF13">
    <property type="entry name" value="KELCH-LIKE PROTEIN 26"/>
    <property type="match status" value="1"/>
</dbReference>
<dbReference type="Pfam" id="PF24681">
    <property type="entry name" value="Kelch_KLHDC2_KLHL20_DRC7"/>
    <property type="match status" value="1"/>
</dbReference>
<dbReference type="GO" id="GO:0005737">
    <property type="term" value="C:cytoplasm"/>
    <property type="evidence" value="ECO:0007669"/>
    <property type="project" value="UniProtKB-SubCell"/>
</dbReference>
<dbReference type="InterPro" id="IPR015915">
    <property type="entry name" value="Kelch-typ_b-propeller"/>
</dbReference>
<dbReference type="InterPro" id="IPR006652">
    <property type="entry name" value="Kelch_1"/>
</dbReference>
<keyword evidence="6" id="KW-0963">Cytoplasm</keyword>
<reference evidence="12" key="1">
    <citation type="submission" date="2022-11" db="UniProtKB">
        <authorList>
            <consortium name="EnsemblMetazoa"/>
        </authorList>
    </citation>
    <scope>IDENTIFICATION</scope>
</reference>
<evidence type="ECO:0000256" key="2">
    <source>
        <dbReference type="ARBA" id="ARBA00004496"/>
    </source>
</evidence>
<feature type="region of interest" description="Disordered" evidence="10">
    <location>
        <begin position="1"/>
        <end position="22"/>
    </location>
</feature>
<dbReference type="SUPFAM" id="SSF117281">
    <property type="entry name" value="Kelch motif"/>
    <property type="match status" value="1"/>
</dbReference>
<evidence type="ECO:0000256" key="5">
    <source>
        <dbReference type="ARBA" id="ARBA00022441"/>
    </source>
</evidence>
<evidence type="ECO:0000313" key="12">
    <source>
        <dbReference type="EnsemblMetazoa" id="XP_038069342.1"/>
    </source>
</evidence>
<name>A0A914B050_PATMI</name>
<sequence>MASPIMPSLDTTSMTSESKISHRRTCGGGMTFTSARHPGNAFSVLNELRQKKDLCDVTLVVETVKFNVHKVVLASCSPYFKAMFTGGYNECSKRKIELKDVHPCVFSSIIDFMYTSEITINEHNVLNVLPKAVMYDIKDIIECCCTFLQEELDPSNCIGISAYAQQHGLTTLHAAAREFICRKFCEVSKTEEFMNLTLVQLVALIKHDKLNVWCESQVYNACLRWVQHSEGERRPCFEKLLGCGGIRCEHLTPTFLKKQLDKCEILKGEPRCKDFLSKIFQELRLHKICKTPKRNPISACVIYTAGGYLRQSLVNMECYNPEDDAWHKLADLIEPRSGLSAATVAGIFYAVGGRNNTTEANTDSDRLDAYNPLKNQWKTLSSMNVPRNRVGTAVLDGLLYAVGGSQACTKHNSAERYNPDEDKWTMIAPMHTKRIGVGCAVVNRLLYAVGGYDGNNRLDSVECYHPENDEWTIVAPMKARRSGAGVCSIQNYIYAVGGYDGTSQLNSVERYDAEKNKWEFVAAMNSRRSALSVDVVGGKVYALGGYDGQDFLSSVECYDPDTNQWSLVTNMSSGRSGAGVAVGMEPCSTCGNNNPCRSLTTAS</sequence>
<dbReference type="RefSeq" id="XP_038069342.1">
    <property type="nucleotide sequence ID" value="XM_038213414.1"/>
</dbReference>
<evidence type="ECO:0000256" key="1">
    <source>
        <dbReference type="ARBA" id="ARBA00004123"/>
    </source>
</evidence>
<dbReference type="EnsemblMetazoa" id="XM_038213414.1">
    <property type="protein sequence ID" value="XP_038069342.1"/>
    <property type="gene ID" value="LOC119738513"/>
</dbReference>
<dbReference type="PANTHER" id="PTHR45632">
    <property type="entry name" value="LD33804P"/>
    <property type="match status" value="1"/>
</dbReference>
<dbReference type="SMART" id="SM00225">
    <property type="entry name" value="BTB"/>
    <property type="match status" value="1"/>
</dbReference>
<dbReference type="FunFam" id="1.25.40.420:FF:000001">
    <property type="entry name" value="Kelch-like family member 12"/>
    <property type="match status" value="1"/>
</dbReference>
<dbReference type="Pfam" id="PF07707">
    <property type="entry name" value="BACK"/>
    <property type="match status" value="1"/>
</dbReference>
<dbReference type="OMA" id="TECLTEY"/>
<evidence type="ECO:0000256" key="10">
    <source>
        <dbReference type="SAM" id="MobiDB-lite"/>
    </source>
</evidence>
<dbReference type="InterPro" id="IPR011333">
    <property type="entry name" value="SKP1/BTB/POZ_sf"/>
</dbReference>
<feature type="domain" description="BTB" evidence="11">
    <location>
        <begin position="55"/>
        <end position="122"/>
    </location>
</feature>
<keyword evidence="7" id="KW-0677">Repeat</keyword>
<evidence type="ECO:0000256" key="3">
    <source>
        <dbReference type="ARBA" id="ARBA00004906"/>
    </source>
</evidence>
<dbReference type="FunFam" id="3.30.710.10:FF:000001">
    <property type="entry name" value="Kelch-like family member 20"/>
    <property type="match status" value="1"/>
</dbReference>
<dbReference type="Gene3D" id="2.120.10.80">
    <property type="entry name" value="Kelch-type beta propeller"/>
    <property type="match status" value="1"/>
</dbReference>
<evidence type="ECO:0000256" key="7">
    <source>
        <dbReference type="ARBA" id="ARBA00022737"/>
    </source>
</evidence>
<dbReference type="GO" id="GO:0005634">
    <property type="term" value="C:nucleus"/>
    <property type="evidence" value="ECO:0007669"/>
    <property type="project" value="UniProtKB-SubCell"/>
</dbReference>
<evidence type="ECO:0000256" key="4">
    <source>
        <dbReference type="ARBA" id="ARBA00005288"/>
    </source>
</evidence>
<evidence type="ECO:0000256" key="8">
    <source>
        <dbReference type="ARBA" id="ARBA00022786"/>
    </source>
</evidence>
<dbReference type="FunFam" id="2.120.10.80:FF:000024">
    <property type="entry name" value="Kelch-like ECH-associated protein 1"/>
    <property type="match status" value="1"/>
</dbReference>
<dbReference type="InterPro" id="IPR011705">
    <property type="entry name" value="BACK"/>
</dbReference>
<dbReference type="InterPro" id="IPR017096">
    <property type="entry name" value="BTB-kelch_protein"/>
</dbReference>
<dbReference type="Pfam" id="PF01344">
    <property type="entry name" value="Kelch_1"/>
    <property type="match status" value="3"/>
</dbReference>
<keyword evidence="13" id="KW-1185">Reference proteome</keyword>
<feature type="compositionally biased region" description="Polar residues" evidence="10">
    <location>
        <begin position="9"/>
        <end position="18"/>
    </location>
</feature>
<dbReference type="InterPro" id="IPR000210">
    <property type="entry name" value="BTB/POZ_dom"/>
</dbReference>
<evidence type="ECO:0000256" key="9">
    <source>
        <dbReference type="ARBA" id="ARBA00023242"/>
    </source>
</evidence>
<accession>A0A914B050</accession>
<evidence type="ECO:0000256" key="6">
    <source>
        <dbReference type="ARBA" id="ARBA00022490"/>
    </source>
</evidence>
<dbReference type="GeneID" id="119738513"/>
<keyword evidence="8" id="KW-0833">Ubl conjugation pathway</keyword>
<comment type="pathway">
    <text evidence="3">Protein modification; protein ubiquitination.</text>
</comment>
<comment type="similarity">
    <text evidence="4">Belongs to the KEAP1 family.</text>
</comment>
<dbReference type="PIRSF" id="PIRSF037037">
    <property type="entry name" value="Kelch-like_protein_gigaxonin"/>
    <property type="match status" value="1"/>
</dbReference>
<evidence type="ECO:0000259" key="11">
    <source>
        <dbReference type="PROSITE" id="PS50097"/>
    </source>
</evidence>
<comment type="subcellular location">
    <subcellularLocation>
        <location evidence="2">Cytoplasm</location>
    </subcellularLocation>
    <subcellularLocation>
        <location evidence="1">Nucleus</location>
    </subcellularLocation>
</comment>
<dbReference type="Gene3D" id="1.25.40.420">
    <property type="match status" value="1"/>
</dbReference>
<dbReference type="AlphaFoldDB" id="A0A914B050"/>
<dbReference type="PRINTS" id="PR00501">
    <property type="entry name" value="KELCHREPEAT"/>
</dbReference>
<dbReference type="PROSITE" id="PS50097">
    <property type="entry name" value="BTB"/>
    <property type="match status" value="1"/>
</dbReference>
<dbReference type="SMART" id="SM00612">
    <property type="entry name" value="Kelch"/>
    <property type="match status" value="6"/>
</dbReference>
<dbReference type="OrthoDB" id="45365at2759"/>
<protein>
    <recommendedName>
        <fullName evidence="11">BTB domain-containing protein</fullName>
    </recommendedName>
</protein>
<dbReference type="Proteomes" id="UP000887568">
    <property type="component" value="Unplaced"/>
</dbReference>